<organism evidence="1 2">
    <name type="scientific">Modicisalibacter xianhensis</name>
    <dbReference type="NCBI Taxonomy" id="442341"/>
    <lineage>
        <taxon>Bacteria</taxon>
        <taxon>Pseudomonadati</taxon>
        <taxon>Pseudomonadota</taxon>
        <taxon>Gammaproteobacteria</taxon>
        <taxon>Oceanospirillales</taxon>
        <taxon>Halomonadaceae</taxon>
        <taxon>Modicisalibacter</taxon>
    </lineage>
</organism>
<protein>
    <submittedName>
        <fullName evidence="1">Uncharacterized protein</fullName>
    </submittedName>
</protein>
<accession>A0A4R8G493</accession>
<dbReference type="Proteomes" id="UP000294489">
    <property type="component" value="Unassembled WGS sequence"/>
</dbReference>
<comment type="caution">
    <text evidence="1">The sequence shown here is derived from an EMBL/GenBank/DDBJ whole genome shotgun (WGS) entry which is preliminary data.</text>
</comment>
<sequence>MCCSEESLELLEFWFALECERERLAEVDDEVLREAA</sequence>
<dbReference type="AlphaFoldDB" id="A0A4R8G493"/>
<dbReference type="EMBL" id="SOEC01000001">
    <property type="protein sequence ID" value="TDX33055.1"/>
    <property type="molecule type" value="Genomic_DNA"/>
</dbReference>
<evidence type="ECO:0000313" key="1">
    <source>
        <dbReference type="EMBL" id="TDX33055.1"/>
    </source>
</evidence>
<gene>
    <name evidence="1" type="ORF">DFO67_101352</name>
</gene>
<name>A0A4R8G493_9GAMM</name>
<reference evidence="1 2" key="1">
    <citation type="submission" date="2019-03" db="EMBL/GenBank/DDBJ databases">
        <title>Freshwater and sediment microbial communities from various areas in North America, analyzing microbe dynamics in response to fracking.</title>
        <authorList>
            <person name="Lamendella R."/>
        </authorList>
    </citation>
    <scope>NUCLEOTIDE SEQUENCE [LARGE SCALE GENOMIC DNA]</scope>
    <source>
        <strain evidence="1 2">6_TX</strain>
    </source>
</reference>
<proteinExistence type="predicted"/>
<evidence type="ECO:0000313" key="2">
    <source>
        <dbReference type="Proteomes" id="UP000294489"/>
    </source>
</evidence>